<feature type="region of interest" description="Disordered" evidence="8">
    <location>
        <begin position="65"/>
        <end position="114"/>
    </location>
</feature>
<evidence type="ECO:0000259" key="9">
    <source>
        <dbReference type="Pfam" id="PF00675"/>
    </source>
</evidence>
<dbReference type="PANTHER" id="PTHR43690:SF18">
    <property type="entry name" value="INSULIN-DEGRADING ENZYME-RELATED"/>
    <property type="match status" value="1"/>
</dbReference>
<evidence type="ECO:0000256" key="1">
    <source>
        <dbReference type="ARBA" id="ARBA00007261"/>
    </source>
</evidence>
<feature type="domain" description="Peptidase M16 C-terminal" evidence="10">
    <location>
        <begin position="270"/>
        <end position="450"/>
    </location>
</feature>
<dbReference type="InterPro" id="IPR050626">
    <property type="entry name" value="Peptidase_M16"/>
</dbReference>
<feature type="compositionally biased region" description="Basic and acidic residues" evidence="8">
    <location>
        <begin position="9"/>
        <end position="32"/>
    </location>
</feature>
<name>A0AA38MT69_9CUCU</name>
<dbReference type="PANTHER" id="PTHR43690">
    <property type="entry name" value="NARDILYSIN"/>
    <property type="match status" value="1"/>
</dbReference>
<evidence type="ECO:0000256" key="5">
    <source>
        <dbReference type="ARBA" id="ARBA00022833"/>
    </source>
</evidence>
<evidence type="ECO:0000256" key="8">
    <source>
        <dbReference type="SAM" id="MobiDB-lite"/>
    </source>
</evidence>
<dbReference type="EMBL" id="JALNTZ010000001">
    <property type="protein sequence ID" value="KAJ3666562.1"/>
    <property type="molecule type" value="Genomic_DNA"/>
</dbReference>
<evidence type="ECO:0000313" key="13">
    <source>
        <dbReference type="EMBL" id="KAJ3666562.1"/>
    </source>
</evidence>
<keyword evidence="3" id="KW-0479">Metal-binding</keyword>
<dbReference type="GO" id="GO:0046872">
    <property type="term" value="F:metal ion binding"/>
    <property type="evidence" value="ECO:0007669"/>
    <property type="project" value="UniProtKB-KW"/>
</dbReference>
<dbReference type="Proteomes" id="UP001168821">
    <property type="component" value="Unassembled WGS sequence"/>
</dbReference>
<feature type="domain" description="Peptidase M16 middle/third" evidence="11">
    <location>
        <begin position="457"/>
        <end position="738"/>
    </location>
</feature>
<dbReference type="InterPro" id="IPR054734">
    <property type="entry name" value="PqqF-like_C_4"/>
</dbReference>
<sequence length="1067" mass="122130">MNKTSVENKTGKESARLKAKKASKERLTESHKNNVKFEVLSTPVKSDSDKKEYKVIRLENGLTACLISDPRPIEDDENDEELTSDESDEGSEEGSDPEDGDEDDNDDEDSVQEQKMAAASLCIGVGSFSDPKNIPGMAHFLEHMVFMGSEKFPKENDFDAFISKRGGSDNASTDAEVTTFYFQCLERDLATALDKFAQFFISPLMLRGSITREREAIDSEFQMALPSDSYRKEQLLASFAQSDSPVNSFGWGNLATLRDNVSEDDLYSGVHTFRKRHYSAHRMTLAIQARLPMNVLESYVLDCFNSVPSNDQPPDDFSQFKNVFDTPEFKKLYYIQPVHDLMQLELTWALPPLLDKYKSKPQEYVSFLLGDEGNGSLLSYLKKKVWVLSISAGNGESGSEYNSLYALFSINMTLTKEGLEHLSEVIESVFSYINMVTTIGPQERLYEEMKIVADTSFKFAAEETAVEIVEELSEAMQIYPPENYLTGSDLFFEYDPEAIKMVLNCLIPDKVNIIVLCNNLPPGLIFDKTEKWFGTKYTEQAIPDRWLKTWRKAAPRKEFDLPKPNVFLTEDFTILEEDEKHPEYPEKVLGTEVVELWHRKDQKFKLPIAYYNFYFINPKTIETPKLAALTDLYMSLMQISLAEEGYPAQVAHLSYSFRTHDKGIVIGVSGYNQKLYVLIELIANHLLTFKKNLTQEMFNAMKDKLIKYYYNRLLKPSGLAKELRLTILIANYQSLMDKFMVASTITFEDIQTFADEFIKTLYIKALVQGNVSRNYAINIISSLVATLQCQPINPLEYPNFRVSQIPRGESFCAIESFNKNDSNSVVTNYYQCGSYQIKDSVIIDLLMLILEEPLFDTLRTKEQLGYDVQCSTRDTFGIIGFTITVHAQATKNTTAFVEQRMETFVEQAANILTSMSKESFEDIKKDFIKTKRCVDVHLKEEVNRNWTEITDEEYIFDRIKKEIEEVQKITLEDVQRWWQAHTVPGNLNCRKLSVQVAGFKTSNDPATEENKDTAQNSKGSKLQLNFIHSTSNRMESEKEERCFVDDLTEFKKTLFLYPVASKFNIKA</sequence>
<gene>
    <name evidence="13" type="ORF">Zmor_001999</name>
</gene>
<feature type="compositionally biased region" description="Acidic residues" evidence="8">
    <location>
        <begin position="74"/>
        <end position="111"/>
    </location>
</feature>
<dbReference type="PROSITE" id="PS00143">
    <property type="entry name" value="INSULINASE"/>
    <property type="match status" value="1"/>
</dbReference>
<evidence type="ECO:0000259" key="12">
    <source>
        <dbReference type="Pfam" id="PF22456"/>
    </source>
</evidence>
<evidence type="ECO:0000313" key="14">
    <source>
        <dbReference type="Proteomes" id="UP001168821"/>
    </source>
</evidence>
<dbReference type="InterPro" id="IPR032632">
    <property type="entry name" value="Peptidase_M16_M"/>
</dbReference>
<dbReference type="InterPro" id="IPR001431">
    <property type="entry name" value="Pept_M16_Zn_BS"/>
</dbReference>
<comment type="similarity">
    <text evidence="1 7">Belongs to the peptidase M16 family.</text>
</comment>
<comment type="caution">
    <text evidence="13">The sequence shown here is derived from an EMBL/GenBank/DDBJ whole genome shotgun (WGS) entry which is preliminary data.</text>
</comment>
<evidence type="ECO:0000256" key="4">
    <source>
        <dbReference type="ARBA" id="ARBA00022801"/>
    </source>
</evidence>
<organism evidence="13 14">
    <name type="scientific">Zophobas morio</name>
    <dbReference type="NCBI Taxonomy" id="2755281"/>
    <lineage>
        <taxon>Eukaryota</taxon>
        <taxon>Metazoa</taxon>
        <taxon>Ecdysozoa</taxon>
        <taxon>Arthropoda</taxon>
        <taxon>Hexapoda</taxon>
        <taxon>Insecta</taxon>
        <taxon>Pterygota</taxon>
        <taxon>Neoptera</taxon>
        <taxon>Endopterygota</taxon>
        <taxon>Coleoptera</taxon>
        <taxon>Polyphaga</taxon>
        <taxon>Cucujiformia</taxon>
        <taxon>Tenebrionidae</taxon>
        <taxon>Zophobas</taxon>
    </lineage>
</organism>
<dbReference type="GO" id="GO:0004222">
    <property type="term" value="F:metalloendopeptidase activity"/>
    <property type="evidence" value="ECO:0007669"/>
    <property type="project" value="InterPro"/>
</dbReference>
<evidence type="ECO:0000256" key="7">
    <source>
        <dbReference type="RuleBase" id="RU004447"/>
    </source>
</evidence>
<evidence type="ECO:0000256" key="2">
    <source>
        <dbReference type="ARBA" id="ARBA00022670"/>
    </source>
</evidence>
<evidence type="ECO:0000259" key="10">
    <source>
        <dbReference type="Pfam" id="PF05193"/>
    </source>
</evidence>
<proteinExistence type="inferred from homology"/>
<dbReference type="Pfam" id="PF22456">
    <property type="entry name" value="PqqF-like_C_4"/>
    <property type="match status" value="1"/>
</dbReference>
<dbReference type="GO" id="GO:0005737">
    <property type="term" value="C:cytoplasm"/>
    <property type="evidence" value="ECO:0007669"/>
    <property type="project" value="UniProtKB-ARBA"/>
</dbReference>
<dbReference type="Pfam" id="PF16187">
    <property type="entry name" value="Peptidase_M16_M"/>
    <property type="match status" value="1"/>
</dbReference>
<keyword evidence="2" id="KW-0645">Protease</keyword>
<evidence type="ECO:0000256" key="6">
    <source>
        <dbReference type="ARBA" id="ARBA00023049"/>
    </source>
</evidence>
<feature type="domain" description="Peptidase M16 N-terminal" evidence="9">
    <location>
        <begin position="113"/>
        <end position="238"/>
    </location>
</feature>
<dbReference type="Gene3D" id="3.30.830.10">
    <property type="entry name" value="Metalloenzyme, LuxS/M16 peptidase-like"/>
    <property type="match status" value="4"/>
</dbReference>
<accession>A0AA38MT69</accession>
<keyword evidence="14" id="KW-1185">Reference proteome</keyword>
<reference evidence="13" key="1">
    <citation type="journal article" date="2023" name="G3 (Bethesda)">
        <title>Whole genome assemblies of Zophobas morio and Tenebrio molitor.</title>
        <authorList>
            <person name="Kaur S."/>
            <person name="Stinson S.A."/>
            <person name="diCenzo G.C."/>
        </authorList>
    </citation>
    <scope>NUCLEOTIDE SEQUENCE</scope>
    <source>
        <strain evidence="13">QUZm001</strain>
    </source>
</reference>
<keyword evidence="6" id="KW-0482">Metalloprotease</keyword>
<evidence type="ECO:0000259" key="11">
    <source>
        <dbReference type="Pfam" id="PF16187"/>
    </source>
</evidence>
<dbReference type="InterPro" id="IPR011249">
    <property type="entry name" value="Metalloenz_LuxS/M16"/>
</dbReference>
<evidence type="ECO:0008006" key="15">
    <source>
        <dbReference type="Google" id="ProtNLM"/>
    </source>
</evidence>
<feature type="region of interest" description="Disordered" evidence="8">
    <location>
        <begin position="1"/>
        <end position="52"/>
    </location>
</feature>
<dbReference type="Pfam" id="PF00675">
    <property type="entry name" value="Peptidase_M16"/>
    <property type="match status" value="1"/>
</dbReference>
<dbReference type="InterPro" id="IPR011765">
    <property type="entry name" value="Pept_M16_N"/>
</dbReference>
<dbReference type="FunFam" id="3.30.830.10:FF:000005">
    <property type="entry name" value="nardilysin isoform X1"/>
    <property type="match status" value="1"/>
</dbReference>
<dbReference type="AlphaFoldDB" id="A0AA38MT69"/>
<dbReference type="Pfam" id="PF05193">
    <property type="entry name" value="Peptidase_M16_C"/>
    <property type="match status" value="1"/>
</dbReference>
<keyword evidence="4" id="KW-0378">Hydrolase</keyword>
<keyword evidence="5" id="KW-0862">Zinc</keyword>
<dbReference type="SUPFAM" id="SSF63411">
    <property type="entry name" value="LuxS/MPP-like metallohydrolase"/>
    <property type="match status" value="4"/>
</dbReference>
<evidence type="ECO:0000256" key="3">
    <source>
        <dbReference type="ARBA" id="ARBA00022723"/>
    </source>
</evidence>
<protein>
    <recommendedName>
        <fullName evidence="15">Nardilysin</fullName>
    </recommendedName>
</protein>
<dbReference type="GO" id="GO:0006508">
    <property type="term" value="P:proteolysis"/>
    <property type="evidence" value="ECO:0007669"/>
    <property type="project" value="UniProtKB-KW"/>
</dbReference>
<dbReference type="InterPro" id="IPR007863">
    <property type="entry name" value="Peptidase_M16_C"/>
</dbReference>
<feature type="domain" description="Coenzyme PQQ synthesis protein F-like C-terminal lobe" evidence="12">
    <location>
        <begin position="845"/>
        <end position="946"/>
    </location>
</feature>